<accession>A0A8J2PUA5</accession>
<keyword evidence="3" id="KW-1185">Reference proteome</keyword>
<sequence length="185" mass="21078">MSFEDLTGVDTCAVSLEFKIARIIHMEPILCPLTSSLSDEVLLLIIQNLGLVDVINLSQTCRKLDDLLKDRTICENLRFDWQLKIERLDFVKFLRNSQRSALITKLNMNDLYWVPSGIIRNIARPLANLKEFHAGGTNLSWTHLTEILTPARNLQALSWSWDHRIENPYSGTEPSSFILVVGPSD</sequence>
<dbReference type="CDD" id="cd09917">
    <property type="entry name" value="F-box_SF"/>
    <property type="match status" value="1"/>
</dbReference>
<evidence type="ECO:0000313" key="3">
    <source>
        <dbReference type="Proteomes" id="UP000708208"/>
    </source>
</evidence>
<dbReference type="EMBL" id="CAJVCH010571450">
    <property type="protein sequence ID" value="CAG7837555.1"/>
    <property type="molecule type" value="Genomic_DNA"/>
</dbReference>
<dbReference type="Proteomes" id="UP000708208">
    <property type="component" value="Unassembled WGS sequence"/>
</dbReference>
<organism evidence="2 3">
    <name type="scientific">Allacma fusca</name>
    <dbReference type="NCBI Taxonomy" id="39272"/>
    <lineage>
        <taxon>Eukaryota</taxon>
        <taxon>Metazoa</taxon>
        <taxon>Ecdysozoa</taxon>
        <taxon>Arthropoda</taxon>
        <taxon>Hexapoda</taxon>
        <taxon>Collembola</taxon>
        <taxon>Symphypleona</taxon>
        <taxon>Sminthuridae</taxon>
        <taxon>Allacma</taxon>
    </lineage>
</organism>
<evidence type="ECO:0000259" key="1">
    <source>
        <dbReference type="SMART" id="SM00256"/>
    </source>
</evidence>
<evidence type="ECO:0000313" key="2">
    <source>
        <dbReference type="EMBL" id="CAG7837555.1"/>
    </source>
</evidence>
<dbReference type="AlphaFoldDB" id="A0A8J2PUA5"/>
<feature type="domain" description="F-box" evidence="1">
    <location>
        <begin position="37"/>
        <end position="77"/>
    </location>
</feature>
<name>A0A8J2PUA5_9HEXA</name>
<dbReference type="Pfam" id="PF00646">
    <property type="entry name" value="F-box"/>
    <property type="match status" value="1"/>
</dbReference>
<dbReference type="SMART" id="SM00256">
    <property type="entry name" value="FBOX"/>
    <property type="match status" value="1"/>
</dbReference>
<gene>
    <name evidence="2" type="ORF">AFUS01_LOCUS46648</name>
</gene>
<protein>
    <recommendedName>
        <fullName evidence="1">F-box domain-containing protein</fullName>
    </recommendedName>
</protein>
<comment type="caution">
    <text evidence="2">The sequence shown here is derived from an EMBL/GenBank/DDBJ whole genome shotgun (WGS) entry which is preliminary data.</text>
</comment>
<proteinExistence type="predicted"/>
<dbReference type="InterPro" id="IPR001810">
    <property type="entry name" value="F-box_dom"/>
</dbReference>
<reference evidence="2" key="1">
    <citation type="submission" date="2021-06" db="EMBL/GenBank/DDBJ databases">
        <authorList>
            <person name="Hodson N. C."/>
            <person name="Mongue J. A."/>
            <person name="Jaron S. K."/>
        </authorList>
    </citation>
    <scope>NUCLEOTIDE SEQUENCE</scope>
</reference>